<dbReference type="SUPFAM" id="SSF48008">
    <property type="entry name" value="GntR ligand-binding domain-like"/>
    <property type="match status" value="1"/>
</dbReference>
<dbReference type="RefSeq" id="WP_172511612.1">
    <property type="nucleotide sequence ID" value="NZ_CP032549.1"/>
</dbReference>
<evidence type="ECO:0000256" key="3">
    <source>
        <dbReference type="ARBA" id="ARBA00023163"/>
    </source>
</evidence>
<dbReference type="AlphaFoldDB" id="A0A6H0SL94"/>
<feature type="domain" description="HTH gntR-type" evidence="4">
    <location>
        <begin position="9"/>
        <end position="76"/>
    </location>
</feature>
<evidence type="ECO:0000313" key="6">
    <source>
        <dbReference type="Proteomes" id="UP000502331"/>
    </source>
</evidence>
<dbReference type="SUPFAM" id="SSF46785">
    <property type="entry name" value="Winged helix' DNA-binding domain"/>
    <property type="match status" value="1"/>
</dbReference>
<dbReference type="InterPro" id="IPR036390">
    <property type="entry name" value="WH_DNA-bd_sf"/>
</dbReference>
<dbReference type="PANTHER" id="PTHR43537">
    <property type="entry name" value="TRANSCRIPTIONAL REGULATOR, GNTR FAMILY"/>
    <property type="match status" value="1"/>
</dbReference>
<dbReference type="PROSITE" id="PS50949">
    <property type="entry name" value="HTH_GNTR"/>
    <property type="match status" value="1"/>
</dbReference>
<dbReference type="EMBL" id="CP032549">
    <property type="protein sequence ID" value="QIV86757.1"/>
    <property type="molecule type" value="Genomic_DNA"/>
</dbReference>
<dbReference type="InterPro" id="IPR000524">
    <property type="entry name" value="Tscrpt_reg_HTH_GntR"/>
</dbReference>
<dbReference type="GO" id="GO:0003677">
    <property type="term" value="F:DNA binding"/>
    <property type="evidence" value="ECO:0007669"/>
    <property type="project" value="UniProtKB-KW"/>
</dbReference>
<name>A0A6H0SL94_9MICC</name>
<accession>A0A6H0SL94</accession>
<dbReference type="GO" id="GO:0003700">
    <property type="term" value="F:DNA-binding transcription factor activity"/>
    <property type="evidence" value="ECO:0007669"/>
    <property type="project" value="InterPro"/>
</dbReference>
<dbReference type="PANTHER" id="PTHR43537:SF24">
    <property type="entry name" value="GLUCONATE OPERON TRANSCRIPTIONAL REPRESSOR"/>
    <property type="match status" value="1"/>
</dbReference>
<evidence type="ECO:0000256" key="1">
    <source>
        <dbReference type="ARBA" id="ARBA00023015"/>
    </source>
</evidence>
<protein>
    <submittedName>
        <fullName evidence="5">GntR family transcriptional regulator</fullName>
    </submittedName>
</protein>
<dbReference type="InterPro" id="IPR036388">
    <property type="entry name" value="WH-like_DNA-bd_sf"/>
</dbReference>
<gene>
    <name evidence="5" type="ORF">D3791_06165</name>
</gene>
<sequence length="213" mass="24446">MTTKWRSSISLAAETAGLISERIFSGRYEQGEQLRQASISEQLEVSRTPLRDALTLLANDGLIQFDESGRATVKAMTPRAFKDALHYRRMIETGACDLLQRNEAAEQLAGLQKSLASLAGDHSPRNRSRFHTELLEHTRNDHLHRAVPMVRLTEEVWLPTRPWYQEFTNQLFRYIEVASEAIVHGSVPEARIQIQKYFDELLQLIENNERTTL</sequence>
<evidence type="ECO:0000259" key="4">
    <source>
        <dbReference type="PROSITE" id="PS50949"/>
    </source>
</evidence>
<dbReference type="Proteomes" id="UP000502331">
    <property type="component" value="Chromosome"/>
</dbReference>
<keyword evidence="6" id="KW-1185">Reference proteome</keyword>
<proteinExistence type="predicted"/>
<evidence type="ECO:0000256" key="2">
    <source>
        <dbReference type="ARBA" id="ARBA00023125"/>
    </source>
</evidence>
<dbReference type="Pfam" id="PF00392">
    <property type="entry name" value="GntR"/>
    <property type="match status" value="1"/>
</dbReference>
<dbReference type="SMART" id="SM00345">
    <property type="entry name" value="HTH_GNTR"/>
    <property type="match status" value="1"/>
</dbReference>
<dbReference type="InterPro" id="IPR008920">
    <property type="entry name" value="TF_FadR/GntR_C"/>
</dbReference>
<dbReference type="Gene3D" id="1.20.120.530">
    <property type="entry name" value="GntR ligand-binding domain-like"/>
    <property type="match status" value="1"/>
</dbReference>
<keyword evidence="3" id="KW-0804">Transcription</keyword>
<reference evidence="5 6" key="1">
    <citation type="submission" date="2018-09" db="EMBL/GenBank/DDBJ databases">
        <title>Glutamicibacter mishrai S5-52T (LMG 29155T = KCTC 39846T).</title>
        <authorList>
            <person name="Das S.K."/>
        </authorList>
    </citation>
    <scope>NUCLEOTIDE SEQUENCE [LARGE SCALE GENOMIC DNA]</scope>
    <source>
        <strain evidence="5 6">S5-52</strain>
    </source>
</reference>
<keyword evidence="1" id="KW-0805">Transcription regulation</keyword>
<keyword evidence="2" id="KW-0238">DNA-binding</keyword>
<dbReference type="Gene3D" id="1.10.10.10">
    <property type="entry name" value="Winged helix-like DNA-binding domain superfamily/Winged helix DNA-binding domain"/>
    <property type="match status" value="1"/>
</dbReference>
<organism evidence="5 6">
    <name type="scientific">Glutamicibacter mishrai</name>
    <dbReference type="NCBI Taxonomy" id="1775880"/>
    <lineage>
        <taxon>Bacteria</taxon>
        <taxon>Bacillati</taxon>
        <taxon>Actinomycetota</taxon>
        <taxon>Actinomycetes</taxon>
        <taxon>Micrococcales</taxon>
        <taxon>Micrococcaceae</taxon>
        <taxon>Glutamicibacter</taxon>
    </lineage>
</organism>
<evidence type="ECO:0000313" key="5">
    <source>
        <dbReference type="EMBL" id="QIV86757.1"/>
    </source>
</evidence>